<protein>
    <submittedName>
        <fullName evidence="1">Uncharacterized protein</fullName>
    </submittedName>
</protein>
<dbReference type="OrthoDB" id="1914102at2759"/>
<reference evidence="1 2" key="1">
    <citation type="journal article" date="2019" name="Genome Biol. Evol.">
        <title>Insights into the evolution of the New World diploid cottons (Gossypium, subgenus Houzingenia) based on genome sequencing.</title>
        <authorList>
            <person name="Grover C.E."/>
            <person name="Arick M.A. 2nd"/>
            <person name="Thrash A."/>
            <person name="Conover J.L."/>
            <person name="Sanders W.S."/>
            <person name="Peterson D.G."/>
            <person name="Frelichowski J.E."/>
            <person name="Scheffler J.A."/>
            <person name="Scheffler B.E."/>
            <person name="Wendel J.F."/>
        </authorList>
    </citation>
    <scope>NUCLEOTIDE SEQUENCE [LARGE SCALE GENOMIC DNA]</scope>
    <source>
        <strain evidence="1">1</strain>
        <tissue evidence="1">Leaf</tissue>
    </source>
</reference>
<gene>
    <name evidence="1" type="ORF">Goshw_012475</name>
</gene>
<dbReference type="EMBL" id="JABFAF010000002">
    <property type="protein sequence ID" value="MBA0849175.1"/>
    <property type="molecule type" value="Genomic_DNA"/>
</dbReference>
<keyword evidence="2" id="KW-1185">Reference proteome</keyword>
<dbReference type="Proteomes" id="UP000593576">
    <property type="component" value="Unassembled WGS sequence"/>
</dbReference>
<proteinExistence type="predicted"/>
<organism evidence="1 2">
    <name type="scientific">Gossypium schwendimanii</name>
    <name type="common">Cotton</name>
    <dbReference type="NCBI Taxonomy" id="34291"/>
    <lineage>
        <taxon>Eukaryota</taxon>
        <taxon>Viridiplantae</taxon>
        <taxon>Streptophyta</taxon>
        <taxon>Embryophyta</taxon>
        <taxon>Tracheophyta</taxon>
        <taxon>Spermatophyta</taxon>
        <taxon>Magnoliopsida</taxon>
        <taxon>eudicotyledons</taxon>
        <taxon>Gunneridae</taxon>
        <taxon>Pentapetalae</taxon>
        <taxon>rosids</taxon>
        <taxon>malvids</taxon>
        <taxon>Malvales</taxon>
        <taxon>Malvaceae</taxon>
        <taxon>Malvoideae</taxon>
        <taxon>Gossypium</taxon>
    </lineage>
</organism>
<feature type="non-terminal residue" evidence="1">
    <location>
        <position position="36"/>
    </location>
</feature>
<evidence type="ECO:0000313" key="2">
    <source>
        <dbReference type="Proteomes" id="UP000593576"/>
    </source>
</evidence>
<name>A0A7J9KRM2_GOSSC</name>
<evidence type="ECO:0000313" key="1">
    <source>
        <dbReference type="EMBL" id="MBA0849175.1"/>
    </source>
</evidence>
<dbReference type="AlphaFoldDB" id="A0A7J9KRM2"/>
<accession>A0A7J9KRM2</accession>
<comment type="caution">
    <text evidence="1">The sequence shown here is derived from an EMBL/GenBank/DDBJ whole genome shotgun (WGS) entry which is preliminary data.</text>
</comment>
<sequence>MIIQADAKYDFSNLIGAEKCYEKDEERLERKMIADA</sequence>